<keyword evidence="3" id="KW-0449">Lipoprotein</keyword>
<dbReference type="GO" id="GO:0016020">
    <property type="term" value="C:membrane"/>
    <property type="evidence" value="ECO:0007669"/>
    <property type="project" value="InterPro"/>
</dbReference>
<dbReference type="EMBL" id="BJYM01000022">
    <property type="protein sequence ID" value="GEN89393.1"/>
    <property type="molecule type" value="Genomic_DNA"/>
</dbReference>
<evidence type="ECO:0000256" key="1">
    <source>
        <dbReference type="ARBA" id="ARBA00022729"/>
    </source>
</evidence>
<organism evidence="7 8">
    <name type="scientific">Oceanobacillus sojae</name>
    <dbReference type="NCBI Taxonomy" id="582851"/>
    <lineage>
        <taxon>Bacteria</taxon>
        <taxon>Bacillati</taxon>
        <taxon>Bacillota</taxon>
        <taxon>Bacilli</taxon>
        <taxon>Bacillales</taxon>
        <taxon>Bacillaceae</taxon>
        <taxon>Oceanobacillus</taxon>
    </lineage>
</organism>
<dbReference type="OrthoDB" id="8613538at2"/>
<proteinExistence type="predicted"/>
<feature type="signal peptide" evidence="4">
    <location>
        <begin position="1"/>
        <end position="20"/>
    </location>
</feature>
<protein>
    <submittedName>
        <fullName evidence="7">Amino acid ABC transporter substrate-binding protein</fullName>
    </submittedName>
</protein>
<feature type="domain" description="Ionotropic glutamate receptor C-terminal" evidence="6">
    <location>
        <begin position="32"/>
        <end position="253"/>
    </location>
</feature>
<name>A0A511ZPL5_9BACI</name>
<evidence type="ECO:0000256" key="2">
    <source>
        <dbReference type="ARBA" id="ARBA00023139"/>
    </source>
</evidence>
<dbReference type="Proteomes" id="UP000321558">
    <property type="component" value="Unassembled WGS sequence"/>
</dbReference>
<evidence type="ECO:0000313" key="8">
    <source>
        <dbReference type="Proteomes" id="UP000321558"/>
    </source>
</evidence>
<dbReference type="Pfam" id="PF00497">
    <property type="entry name" value="SBP_bac_3"/>
    <property type="match status" value="1"/>
</dbReference>
<dbReference type="RefSeq" id="WP_147212290.1">
    <property type="nucleotide sequence ID" value="NZ_BJYM01000022.1"/>
</dbReference>
<dbReference type="PROSITE" id="PS51257">
    <property type="entry name" value="PROKAR_LIPOPROTEIN"/>
    <property type="match status" value="1"/>
</dbReference>
<dbReference type="STRING" id="582851.GCA_900162665_01560"/>
<dbReference type="SUPFAM" id="SSF53850">
    <property type="entry name" value="Periplasmic binding protein-like II"/>
    <property type="match status" value="1"/>
</dbReference>
<keyword evidence="2" id="KW-0564">Palmitate</keyword>
<dbReference type="SMART" id="SM00079">
    <property type="entry name" value="PBPe"/>
    <property type="match status" value="1"/>
</dbReference>
<feature type="chain" id="PRO_5038895690" evidence="4">
    <location>
        <begin position="21"/>
        <end position="260"/>
    </location>
</feature>
<dbReference type="Gene3D" id="3.40.190.10">
    <property type="entry name" value="Periplasmic binding protein-like II"/>
    <property type="match status" value="2"/>
</dbReference>
<evidence type="ECO:0000259" key="6">
    <source>
        <dbReference type="SMART" id="SM00079"/>
    </source>
</evidence>
<dbReference type="GO" id="GO:0015276">
    <property type="term" value="F:ligand-gated monoatomic ion channel activity"/>
    <property type="evidence" value="ECO:0007669"/>
    <property type="project" value="InterPro"/>
</dbReference>
<dbReference type="AlphaFoldDB" id="A0A511ZPL5"/>
<keyword evidence="1 4" id="KW-0732">Signal</keyword>
<evidence type="ECO:0000259" key="5">
    <source>
        <dbReference type="SMART" id="SM00062"/>
    </source>
</evidence>
<dbReference type="PANTHER" id="PTHR35936">
    <property type="entry name" value="MEMBRANE-BOUND LYTIC MUREIN TRANSGLYCOSYLASE F"/>
    <property type="match status" value="1"/>
</dbReference>
<sequence>MKKLLLFVSAAFLLLAAACGQGEGSDSSEEKVIKVGAVPDGFPHTFQEDGELVGFNVDIFNAIFDDIGYEVEWVLTEWDGVLANLQSGKVDTAINFAATPERGEAYDFTDPYYSSKAVVATSSKDPKIESLDDLAGKELVSILGTNFENVLKENYPEEDYELVIYESTDVAYTDINTGKVDGFIYGREQLMAQISQRDIPLEIVDEPFGNQPVALPFQKTEENQELIAEINQSIEKLKEDGTFSEISLKWFDVDFLAEEQ</sequence>
<keyword evidence="8" id="KW-1185">Reference proteome</keyword>
<comment type="caution">
    <text evidence="7">The sequence shown here is derived from an EMBL/GenBank/DDBJ whole genome shotgun (WGS) entry which is preliminary data.</text>
</comment>
<evidence type="ECO:0000256" key="4">
    <source>
        <dbReference type="SAM" id="SignalP"/>
    </source>
</evidence>
<dbReference type="InterPro" id="IPR001638">
    <property type="entry name" value="Solute-binding_3/MltF_N"/>
</dbReference>
<feature type="domain" description="Solute-binding protein family 3/N-terminal" evidence="5">
    <location>
        <begin position="32"/>
        <end position="254"/>
    </location>
</feature>
<dbReference type="PANTHER" id="PTHR35936:SF19">
    <property type="entry name" value="AMINO-ACID-BINDING PROTEIN YXEM-RELATED"/>
    <property type="match status" value="1"/>
</dbReference>
<accession>A0A511ZPL5</accession>
<gene>
    <name evidence="7" type="ORF">OSO01_41320</name>
</gene>
<dbReference type="SMART" id="SM00062">
    <property type="entry name" value="PBPb"/>
    <property type="match status" value="1"/>
</dbReference>
<dbReference type="InterPro" id="IPR001320">
    <property type="entry name" value="Iontro_rcpt_C"/>
</dbReference>
<evidence type="ECO:0000313" key="7">
    <source>
        <dbReference type="EMBL" id="GEN89393.1"/>
    </source>
</evidence>
<reference evidence="7 8" key="1">
    <citation type="submission" date="2019-07" db="EMBL/GenBank/DDBJ databases">
        <title>Whole genome shotgun sequence of Oceanobacillus sojae NBRC 105379.</title>
        <authorList>
            <person name="Hosoyama A."/>
            <person name="Uohara A."/>
            <person name="Ohji S."/>
            <person name="Ichikawa N."/>
        </authorList>
    </citation>
    <scope>NUCLEOTIDE SEQUENCE [LARGE SCALE GENOMIC DNA]</scope>
    <source>
        <strain evidence="7 8">NBRC 105379</strain>
    </source>
</reference>
<evidence type="ECO:0000256" key="3">
    <source>
        <dbReference type="ARBA" id="ARBA00023288"/>
    </source>
</evidence>